<sequence>MSSNGRPSVVIRCDASLRIGSGHVMRCLTLANQLARQGATISFLCRELSGQLGEVIAQHGYRAIMLPPPEATPGSAGAPESWLGVPPGRDAGETAAHLRELRPDWLIVDHYGLDEDWETQLRPLVGRIMVIDDLADRRHDCDLLLDQNYYRDGANRYAGLVPAQCRLFLGPRFALLREEFYTARQALAERDGTIRRLFIFFGGADDTGETAKALAALADRTAGEIRADVVVGAANRQRQEIEERCARLPGVTYHCQTPDIARLMAAADFAFGAGGTATWERCFLGLPAAATILARNQLAVVEAVAAYGALHNLGWHNEVTGDRLATELAWAVRNPAAVREMGRRALALMGDAARRDNPLVAALCK</sequence>
<protein>
    <submittedName>
        <fullName evidence="1">UDP-2,4-diacetamido-2,4, 6-trideoxy-beta-L-altropyranose hydrolase</fullName>
    </submittedName>
</protein>
<dbReference type="Gene3D" id="3.40.50.2000">
    <property type="entry name" value="Glycogen Phosphorylase B"/>
    <property type="match status" value="1"/>
</dbReference>
<evidence type="ECO:0000313" key="3">
    <source>
        <dbReference type="Proteomes" id="UP001317705"/>
    </source>
</evidence>
<evidence type="ECO:0000313" key="1">
    <source>
        <dbReference type="EMBL" id="BDV43448.1"/>
    </source>
</evidence>
<proteinExistence type="predicted"/>
<dbReference type="NCBIfam" id="TIGR03590">
    <property type="entry name" value="PseG"/>
    <property type="match status" value="1"/>
</dbReference>
<dbReference type="Gene3D" id="3.40.50.11190">
    <property type="match status" value="1"/>
</dbReference>
<dbReference type="EMBL" id="AP027151">
    <property type="protein sequence ID" value="BDV43448.1"/>
    <property type="molecule type" value="Genomic_DNA"/>
</dbReference>
<evidence type="ECO:0000313" key="2">
    <source>
        <dbReference type="EMBL" id="BDV44424.1"/>
    </source>
</evidence>
<gene>
    <name evidence="1" type="primary">rkpO_1</name>
    <name evidence="2" type="synonym">rkpO_2</name>
    <name evidence="1" type="ORF">GURASL_23710</name>
    <name evidence="2" type="ORF">GURASL_33470</name>
</gene>
<name>A0ABN6VSX2_9BACT</name>
<dbReference type="GO" id="GO:0016787">
    <property type="term" value="F:hydrolase activity"/>
    <property type="evidence" value="ECO:0007669"/>
    <property type="project" value="UniProtKB-KW"/>
</dbReference>
<keyword evidence="1" id="KW-0378">Hydrolase</keyword>
<reference evidence="1 3" key="1">
    <citation type="submission" date="2022-12" db="EMBL/GenBank/DDBJ databases">
        <title>Polyphasic characterization of Geotalea uranireducens NIT-SL11 newly isolated from a complex of sewage sludge and microbially reduced graphene oxide.</title>
        <authorList>
            <person name="Xie L."/>
            <person name="Yoshida N."/>
            <person name="Meng L."/>
        </authorList>
    </citation>
    <scope>NUCLEOTIDE SEQUENCE [LARGE SCALE GENOMIC DNA]</scope>
    <source>
        <strain evidence="1 3">NIT-SL11</strain>
    </source>
</reference>
<dbReference type="Proteomes" id="UP001317705">
    <property type="component" value="Chromosome"/>
</dbReference>
<dbReference type="RefSeq" id="WP_281999564.1">
    <property type="nucleotide sequence ID" value="NZ_AP027151.1"/>
</dbReference>
<dbReference type="EMBL" id="AP027151">
    <property type="protein sequence ID" value="BDV44424.1"/>
    <property type="molecule type" value="Genomic_DNA"/>
</dbReference>
<keyword evidence="3" id="KW-1185">Reference proteome</keyword>
<accession>A0ABN6VSX2</accession>
<dbReference type="InterPro" id="IPR020023">
    <property type="entry name" value="PseG"/>
</dbReference>
<dbReference type="SUPFAM" id="SSF53756">
    <property type="entry name" value="UDP-Glycosyltransferase/glycogen phosphorylase"/>
    <property type="match status" value="1"/>
</dbReference>
<organism evidence="1 3">
    <name type="scientific">Geotalea uraniireducens</name>
    <dbReference type="NCBI Taxonomy" id="351604"/>
    <lineage>
        <taxon>Bacteria</taxon>
        <taxon>Pseudomonadati</taxon>
        <taxon>Thermodesulfobacteriota</taxon>
        <taxon>Desulfuromonadia</taxon>
        <taxon>Geobacterales</taxon>
        <taxon>Geobacteraceae</taxon>
        <taxon>Geotalea</taxon>
    </lineage>
</organism>